<comment type="caution">
    <text evidence="3">The sequence shown here is derived from an EMBL/GenBank/DDBJ whole genome shotgun (WGS) entry which is preliminary data.</text>
</comment>
<dbReference type="PANTHER" id="PTHR40068">
    <property type="entry name" value="TRANSCRIPTION REPRESSOR NIAR-RELATED"/>
    <property type="match status" value="1"/>
</dbReference>
<evidence type="ECO:0000313" key="3">
    <source>
        <dbReference type="EMBL" id="MBC3900277.1"/>
    </source>
</evidence>
<dbReference type="EMBL" id="WJBE01000009">
    <property type="protein sequence ID" value="MBC3900277.1"/>
    <property type="molecule type" value="Genomic_DNA"/>
</dbReference>
<evidence type="ECO:0000259" key="1">
    <source>
        <dbReference type="Pfam" id="PF02829"/>
    </source>
</evidence>
<dbReference type="RefSeq" id="WP_186894540.1">
    <property type="nucleotide sequence ID" value="NZ_WJBE01000009.1"/>
</dbReference>
<dbReference type="SUPFAM" id="SSF46785">
    <property type="entry name" value="Winged helix' DNA-binding domain"/>
    <property type="match status" value="1"/>
</dbReference>
<sequence>MKKQQRQEDIVKTLRASREPVSGTALSEIFEVSRQSIVQDIALLKAAHYNIISTNKGYIIVDPPPREKIFKVYHSHEEIGDELYTIVDAGGFVKDVFIIHEIYGKIQVNLFLATRADVDAFVAGLEEKKTSPLMKLTDKFHYHTVEAVSDSILRGVEKSLQEKGYLITTG</sequence>
<dbReference type="Gene3D" id="3.30.1340.20">
    <property type="entry name" value="3H domain"/>
    <property type="match status" value="1"/>
</dbReference>
<accession>A0ABR6YZL0</accession>
<dbReference type="InterPro" id="IPR013196">
    <property type="entry name" value="HTH_11"/>
</dbReference>
<feature type="domain" description="3H" evidence="1">
    <location>
        <begin position="71"/>
        <end position="166"/>
    </location>
</feature>
<keyword evidence="4" id="KW-1185">Reference proteome</keyword>
<dbReference type="InterPro" id="IPR036388">
    <property type="entry name" value="WH-like_DNA-bd_sf"/>
</dbReference>
<feature type="domain" description="Helix-turn-helix type 11" evidence="2">
    <location>
        <begin position="6"/>
        <end position="59"/>
    </location>
</feature>
<reference evidence="3 4" key="1">
    <citation type="journal article" date="2020" name="mSystems">
        <title>Defining Genomic and Predicted Metabolic Features of the Acetobacterium Genus.</title>
        <authorList>
            <person name="Ross D.E."/>
            <person name="Marshall C.W."/>
            <person name="Gulliver D."/>
            <person name="May H.D."/>
            <person name="Norman R.S."/>
        </authorList>
    </citation>
    <scope>NUCLEOTIDE SEQUENCE [LARGE SCALE GENOMIC DNA]</scope>
    <source>
        <strain evidence="3 4">DSM 4132</strain>
    </source>
</reference>
<evidence type="ECO:0000313" key="4">
    <source>
        <dbReference type="Proteomes" id="UP000622405"/>
    </source>
</evidence>
<dbReference type="InterPro" id="IPR036390">
    <property type="entry name" value="WH_DNA-bd_sf"/>
</dbReference>
<dbReference type="PIRSF" id="PIRSF037847">
    <property type="entry name" value="NiaR"/>
    <property type="match status" value="1"/>
</dbReference>
<evidence type="ECO:0000259" key="2">
    <source>
        <dbReference type="Pfam" id="PF08279"/>
    </source>
</evidence>
<gene>
    <name evidence="3" type="ORF">GH811_11680</name>
</gene>
<dbReference type="Proteomes" id="UP000622405">
    <property type="component" value="Unassembled WGS sequence"/>
</dbReference>
<dbReference type="Pfam" id="PF08279">
    <property type="entry name" value="HTH_11"/>
    <property type="match status" value="1"/>
</dbReference>
<protein>
    <submittedName>
        <fullName evidence="3">HTH domain-containing protein</fullName>
    </submittedName>
</protein>
<organism evidence="3 4">
    <name type="scientific">Acetobacterium malicum</name>
    <dbReference type="NCBI Taxonomy" id="52692"/>
    <lineage>
        <taxon>Bacteria</taxon>
        <taxon>Bacillati</taxon>
        <taxon>Bacillota</taxon>
        <taxon>Clostridia</taxon>
        <taxon>Eubacteriales</taxon>
        <taxon>Eubacteriaceae</taxon>
        <taxon>Acetobacterium</taxon>
    </lineage>
</organism>
<dbReference type="InterPro" id="IPR035922">
    <property type="entry name" value="3H_dom_sf"/>
</dbReference>
<dbReference type="SUPFAM" id="SSF75500">
    <property type="entry name" value="Putative transcriptional regulator TM1602, C-terminal domain"/>
    <property type="match status" value="1"/>
</dbReference>
<dbReference type="InterPro" id="IPR026043">
    <property type="entry name" value="NadR"/>
</dbReference>
<dbReference type="PANTHER" id="PTHR40068:SF1">
    <property type="entry name" value="TRANSCRIPTION REPRESSOR NIAR-RELATED"/>
    <property type="match status" value="1"/>
</dbReference>
<name>A0ABR6YZL0_9FIRM</name>
<dbReference type="Pfam" id="PF02829">
    <property type="entry name" value="3H"/>
    <property type="match status" value="1"/>
</dbReference>
<proteinExistence type="predicted"/>
<dbReference type="InterPro" id="IPR004173">
    <property type="entry name" value="3H_domain"/>
</dbReference>
<dbReference type="Gene3D" id="1.10.10.10">
    <property type="entry name" value="Winged helix-like DNA-binding domain superfamily/Winged helix DNA-binding domain"/>
    <property type="match status" value="1"/>
</dbReference>